<organism evidence="2">
    <name type="scientific">marine sediment metagenome</name>
    <dbReference type="NCBI Taxonomy" id="412755"/>
    <lineage>
        <taxon>unclassified sequences</taxon>
        <taxon>metagenomes</taxon>
        <taxon>ecological metagenomes</taxon>
    </lineage>
</organism>
<dbReference type="AlphaFoldDB" id="A0A0F9DL56"/>
<sequence>QIAGLEEDVAKMIDRVDTVEGSGDKRKRRGRNMTDEQRKEVGRRLQQARADKLGLETIQQLKELHLRPGTQPTKAEVKRVLKEFPAA</sequence>
<evidence type="ECO:0000256" key="1">
    <source>
        <dbReference type="SAM" id="MobiDB-lite"/>
    </source>
</evidence>
<name>A0A0F9DL56_9ZZZZ</name>
<gene>
    <name evidence="2" type="ORF">LCGC14_2263430</name>
</gene>
<feature type="non-terminal residue" evidence="2">
    <location>
        <position position="1"/>
    </location>
</feature>
<dbReference type="EMBL" id="LAZR01031129">
    <property type="protein sequence ID" value="KKL54631.1"/>
    <property type="molecule type" value="Genomic_DNA"/>
</dbReference>
<protein>
    <submittedName>
        <fullName evidence="2">Uncharacterized protein</fullName>
    </submittedName>
</protein>
<proteinExistence type="predicted"/>
<reference evidence="2" key="1">
    <citation type="journal article" date="2015" name="Nature">
        <title>Complex archaea that bridge the gap between prokaryotes and eukaryotes.</title>
        <authorList>
            <person name="Spang A."/>
            <person name="Saw J.H."/>
            <person name="Jorgensen S.L."/>
            <person name="Zaremba-Niedzwiedzka K."/>
            <person name="Martijn J."/>
            <person name="Lind A.E."/>
            <person name="van Eijk R."/>
            <person name="Schleper C."/>
            <person name="Guy L."/>
            <person name="Ettema T.J."/>
        </authorList>
    </citation>
    <scope>NUCLEOTIDE SEQUENCE</scope>
</reference>
<feature type="compositionally biased region" description="Basic and acidic residues" evidence="1">
    <location>
        <begin position="32"/>
        <end position="42"/>
    </location>
</feature>
<comment type="caution">
    <text evidence="2">The sequence shown here is derived from an EMBL/GenBank/DDBJ whole genome shotgun (WGS) entry which is preliminary data.</text>
</comment>
<accession>A0A0F9DL56</accession>
<feature type="region of interest" description="Disordered" evidence="1">
    <location>
        <begin position="16"/>
        <end position="42"/>
    </location>
</feature>
<evidence type="ECO:0000313" key="2">
    <source>
        <dbReference type="EMBL" id="KKL54631.1"/>
    </source>
</evidence>